<reference evidence="2 3" key="1">
    <citation type="submission" date="2018-09" db="EMBL/GenBank/DDBJ databases">
        <title>The draft genome of Acinetobacter spp. strains.</title>
        <authorList>
            <person name="Qin J."/>
            <person name="Feng Y."/>
            <person name="Zong Z."/>
        </authorList>
    </citation>
    <scope>NUCLEOTIDE SEQUENCE [LARGE SCALE GENOMIC DNA]</scope>
    <source>
        <strain evidence="2 3">WCHAc060096</strain>
    </source>
</reference>
<dbReference type="EMBL" id="RAXU01000007">
    <property type="protein sequence ID" value="RKG34196.1"/>
    <property type="molecule type" value="Genomic_DNA"/>
</dbReference>
<dbReference type="PANTHER" id="PTHR42673">
    <property type="entry name" value="MALEYLACETOACETATE ISOMERASE"/>
    <property type="match status" value="1"/>
</dbReference>
<dbReference type="CDD" id="cd03043">
    <property type="entry name" value="GST_N_1"/>
    <property type="match status" value="1"/>
</dbReference>
<dbReference type="GO" id="GO:0004364">
    <property type="term" value="F:glutathione transferase activity"/>
    <property type="evidence" value="ECO:0007669"/>
    <property type="project" value="TreeGrafter"/>
</dbReference>
<sequence>MELYIGSKNYSSWSMRPWLVMKHFDLPMQEHLVAFDDFSADGQFKQLMSLISPSGKVPTLIDQDIVVWDSLAICEYLAERFPEKHLWPIDKTQRARARSICAEMHSGFSTLRQYCGMNIEADLRFIGSKLWNDLAGLRADIARIEHIWAERPEIHGFLCGDFSIADAFYAPVVMRFVSYGLPISEQSQQYMQNILTNPAVIQWITQAQAEKQFVQHQEPYRQHREQFLRS</sequence>
<evidence type="ECO:0000313" key="2">
    <source>
        <dbReference type="EMBL" id="RKG34196.1"/>
    </source>
</evidence>
<dbReference type="GO" id="GO:0016034">
    <property type="term" value="F:maleylacetoacetate isomerase activity"/>
    <property type="evidence" value="ECO:0007669"/>
    <property type="project" value="TreeGrafter"/>
</dbReference>
<dbReference type="InterPro" id="IPR036282">
    <property type="entry name" value="Glutathione-S-Trfase_C_sf"/>
</dbReference>
<dbReference type="Gene3D" id="1.20.1050.10">
    <property type="match status" value="1"/>
</dbReference>
<dbReference type="GO" id="GO:0006749">
    <property type="term" value="P:glutathione metabolic process"/>
    <property type="evidence" value="ECO:0007669"/>
    <property type="project" value="TreeGrafter"/>
</dbReference>
<dbReference type="Pfam" id="PF13410">
    <property type="entry name" value="GST_C_2"/>
    <property type="match status" value="1"/>
</dbReference>
<proteinExistence type="predicted"/>
<accession>A0A3A8EL37</accession>
<dbReference type="Pfam" id="PF13409">
    <property type="entry name" value="GST_N_2"/>
    <property type="match status" value="1"/>
</dbReference>
<dbReference type="Proteomes" id="UP000269001">
    <property type="component" value="Unassembled WGS sequence"/>
</dbReference>
<keyword evidence="2" id="KW-0808">Transferase</keyword>
<organism evidence="2 3">
    <name type="scientific">Acinetobacter guerrae</name>
    <dbReference type="NCBI Taxonomy" id="1843371"/>
    <lineage>
        <taxon>Bacteria</taxon>
        <taxon>Pseudomonadati</taxon>
        <taxon>Pseudomonadota</taxon>
        <taxon>Gammaproteobacteria</taxon>
        <taxon>Moraxellales</taxon>
        <taxon>Moraxellaceae</taxon>
        <taxon>Acinetobacter</taxon>
    </lineage>
</organism>
<keyword evidence="3" id="KW-1185">Reference proteome</keyword>
<dbReference type="GO" id="GO:0006559">
    <property type="term" value="P:L-phenylalanine catabolic process"/>
    <property type="evidence" value="ECO:0007669"/>
    <property type="project" value="TreeGrafter"/>
</dbReference>
<gene>
    <name evidence="2" type="ORF">D7V21_07300</name>
</gene>
<dbReference type="InterPro" id="IPR040079">
    <property type="entry name" value="Glutathione_S-Trfase"/>
</dbReference>
<dbReference type="RefSeq" id="WP_120369856.1">
    <property type="nucleotide sequence ID" value="NZ_RAXU01000007.1"/>
</dbReference>
<evidence type="ECO:0000259" key="1">
    <source>
        <dbReference type="PROSITE" id="PS50404"/>
    </source>
</evidence>
<comment type="caution">
    <text evidence="2">The sequence shown here is derived from an EMBL/GenBank/DDBJ whole genome shotgun (WGS) entry which is preliminary data.</text>
</comment>
<dbReference type="AlphaFoldDB" id="A0A3A8EL37"/>
<protein>
    <submittedName>
        <fullName evidence="2">Glutathione S-transferase family protein</fullName>
    </submittedName>
</protein>
<dbReference type="PROSITE" id="PS50404">
    <property type="entry name" value="GST_NTER"/>
    <property type="match status" value="1"/>
</dbReference>
<name>A0A3A8EL37_9GAMM</name>
<dbReference type="SFLD" id="SFLDS00019">
    <property type="entry name" value="Glutathione_Transferase_(cytos"/>
    <property type="match status" value="1"/>
</dbReference>
<evidence type="ECO:0000313" key="3">
    <source>
        <dbReference type="Proteomes" id="UP000269001"/>
    </source>
</evidence>
<dbReference type="PANTHER" id="PTHR42673:SF4">
    <property type="entry name" value="MALEYLACETOACETATE ISOMERASE"/>
    <property type="match status" value="1"/>
</dbReference>
<dbReference type="SUPFAM" id="SSF47616">
    <property type="entry name" value="GST C-terminal domain-like"/>
    <property type="match status" value="1"/>
</dbReference>
<dbReference type="InterPro" id="IPR036249">
    <property type="entry name" value="Thioredoxin-like_sf"/>
</dbReference>
<dbReference type="Gene3D" id="3.40.30.10">
    <property type="entry name" value="Glutaredoxin"/>
    <property type="match status" value="1"/>
</dbReference>
<feature type="domain" description="GST N-terminal" evidence="1">
    <location>
        <begin position="1"/>
        <end position="85"/>
    </location>
</feature>
<dbReference type="CDD" id="cd03194">
    <property type="entry name" value="GST_C_3"/>
    <property type="match status" value="1"/>
</dbReference>
<dbReference type="InterPro" id="IPR004045">
    <property type="entry name" value="Glutathione_S-Trfase_N"/>
</dbReference>
<dbReference type="SUPFAM" id="SSF52833">
    <property type="entry name" value="Thioredoxin-like"/>
    <property type="match status" value="1"/>
</dbReference>